<keyword evidence="4" id="KW-0472">Membrane</keyword>
<dbReference type="SUPFAM" id="SSF48452">
    <property type="entry name" value="TPR-like"/>
    <property type="match status" value="1"/>
</dbReference>
<gene>
    <name evidence="7" type="ORF">JBL43_07920</name>
</gene>
<protein>
    <submittedName>
        <fullName evidence="7">RagB/SusD family nutrient uptake outer membrane protein</fullName>
    </submittedName>
</protein>
<keyword evidence="8" id="KW-1185">Reference proteome</keyword>
<proteinExistence type="inferred from homology"/>
<dbReference type="Proteomes" id="UP000623301">
    <property type="component" value="Unassembled WGS sequence"/>
</dbReference>
<dbReference type="PROSITE" id="PS51257">
    <property type="entry name" value="PROKAR_LIPOPROTEIN"/>
    <property type="match status" value="1"/>
</dbReference>
<dbReference type="RefSeq" id="WP_198840909.1">
    <property type="nucleotide sequence ID" value="NZ_JAEHFJ010000003.1"/>
</dbReference>
<keyword evidence="3" id="KW-0732">Signal</keyword>
<dbReference type="Gene3D" id="1.25.40.390">
    <property type="match status" value="1"/>
</dbReference>
<organism evidence="7 8">
    <name type="scientific">Aureibaculum flavum</name>
    <dbReference type="NCBI Taxonomy" id="2795986"/>
    <lineage>
        <taxon>Bacteria</taxon>
        <taxon>Pseudomonadati</taxon>
        <taxon>Bacteroidota</taxon>
        <taxon>Flavobacteriia</taxon>
        <taxon>Flavobacteriales</taxon>
        <taxon>Flavobacteriaceae</taxon>
        <taxon>Aureibaculum</taxon>
    </lineage>
</organism>
<evidence type="ECO:0000313" key="8">
    <source>
        <dbReference type="Proteomes" id="UP000623301"/>
    </source>
</evidence>
<feature type="domain" description="RagB/SusD" evidence="6">
    <location>
        <begin position="278"/>
        <end position="533"/>
    </location>
</feature>
<name>A0ABS0WQA7_9FLAO</name>
<comment type="caution">
    <text evidence="7">The sequence shown here is derived from an EMBL/GenBank/DDBJ whole genome shotgun (WGS) entry which is preliminary data.</text>
</comment>
<evidence type="ECO:0000256" key="3">
    <source>
        <dbReference type="ARBA" id="ARBA00022729"/>
    </source>
</evidence>
<evidence type="ECO:0000256" key="5">
    <source>
        <dbReference type="ARBA" id="ARBA00023237"/>
    </source>
</evidence>
<evidence type="ECO:0000313" key="7">
    <source>
        <dbReference type="EMBL" id="MBJ2174160.1"/>
    </source>
</evidence>
<comment type="subcellular location">
    <subcellularLocation>
        <location evidence="1">Cell outer membrane</location>
    </subcellularLocation>
</comment>
<dbReference type="EMBL" id="JAEHFJ010000003">
    <property type="protein sequence ID" value="MBJ2174160.1"/>
    <property type="molecule type" value="Genomic_DNA"/>
</dbReference>
<dbReference type="Pfam" id="PF07980">
    <property type="entry name" value="SusD_RagB"/>
    <property type="match status" value="1"/>
</dbReference>
<evidence type="ECO:0000256" key="2">
    <source>
        <dbReference type="ARBA" id="ARBA00006275"/>
    </source>
</evidence>
<keyword evidence="5" id="KW-0998">Cell outer membrane</keyword>
<accession>A0ABS0WQA7</accession>
<dbReference type="InterPro" id="IPR011990">
    <property type="entry name" value="TPR-like_helical_dom_sf"/>
</dbReference>
<sequence length="534" mass="61196">MKNTLLLLVTIFLVTSCEDYLEEQPSTLIDLGYVYNTEEGLKSGIVSLYTFNRDRYETNIQDYMGTVLMSTRADLTFSRSGYTGNMGRYERGVSPIDFGSRFTSPLFWKNFYKIANKATDLINAAEVIEGVDEETKNQIIAEAKFFRAHAYFYLYRMYNNIYVSTTSVTVDNAFDLIQNKSSKEEIFALLNSDLNFAIDHLDWNVDFGRVSKGTAKHVKAKVAMWEGDYEEAKTQALSVIEDAESPFSLVATTADVFKDQRNNSEQLYTVQSQDNVLGGGKGHMMNANYVAQYFQIGGIVPDSEQGGKGFSRVVPNRYLLDLLAEDENDTRDDNTYFRLNFFYNDAAKLPDGKSVGDTIDIYKPISEENPDGVDYKRYYQRLHPSCVKFAQADVEQDTYFQQTNIIVYRLAETYLIAAEALMRTGGDGLPYLNAIRERANATPIEELTLQAIMDENARELSFEGERFFFLKRLGSDVLNYQMRTYAGDGEYYPQYYDGEKDPRVNWQDHYINYPIYQEDLDLLGPNYPQNEGYN</sequence>
<evidence type="ECO:0000256" key="1">
    <source>
        <dbReference type="ARBA" id="ARBA00004442"/>
    </source>
</evidence>
<comment type="similarity">
    <text evidence="2">Belongs to the SusD family.</text>
</comment>
<dbReference type="InterPro" id="IPR012944">
    <property type="entry name" value="SusD_RagB_dom"/>
</dbReference>
<evidence type="ECO:0000259" key="6">
    <source>
        <dbReference type="Pfam" id="PF07980"/>
    </source>
</evidence>
<evidence type="ECO:0000256" key="4">
    <source>
        <dbReference type="ARBA" id="ARBA00023136"/>
    </source>
</evidence>
<reference evidence="7 8" key="1">
    <citation type="submission" date="2020-12" db="EMBL/GenBank/DDBJ databases">
        <title>Aureibaculum luteum sp. nov. and Aureibaculum flavum sp. nov., novel members of the family Flavobacteriaceae isolated from Antarctic intertidal sediments.</title>
        <authorList>
            <person name="He X."/>
            <person name="Zhang X."/>
        </authorList>
    </citation>
    <scope>NUCLEOTIDE SEQUENCE [LARGE SCALE GENOMIC DNA]</scope>
    <source>
        <strain evidence="7 8">A20</strain>
    </source>
</reference>